<dbReference type="OrthoDB" id="9402762at2759"/>
<dbReference type="eggNOG" id="KOG1371">
    <property type="taxonomic scope" value="Eukaryota"/>
</dbReference>
<dbReference type="STRING" id="400682.A0A1X7VWB4"/>
<sequence length="632" mass="72079">MSAPLLIELLYIIYVFITCKGEEDIKADSVLVMGGGSFIGYHISLRLVKTARVISLDSFTDRNLIVMQRAKLMNEKGVLVLDDTTNCESYLLEDLFSQYLINSVVYSSSDNSNICNNKYDASCISTEIKCLVRLLDILRRNKQVKFVYFSSVCVLDDTSNSFSPFTAIKSSAEDMVMSYINEFDVQGVMIRIGGSMYGPWSDPDSIVHSIATELYNNNTIKLSHWYSLVKIRFIHINKLTKLVDQMLNKNTLSHHKAVTLMNGDMLLLSNVVKLLKRHITGHSNFQNKVNITFSEVICGLMQQPQEDYDQSSIEEGLKDFLKWYEAYIKELKYEDPNSIRFVPDAAYAFNVKNRHLNKLGSKFRKRHKLIRKKYELDAEKHNIEVAKIPLKKKFIFFKGFDSGDTNRIIPGLSLKQMKNICSSVYECVAFTAEGHFKTIIQPDSQWKKINTSSTGLYVADIDVCAAGLHNCNENAICHYLGPAQFKCECSLGWKMHNKFCVPMIREGLLTPIEEYYRLIDIIEGRQDVTRNASFIEYKNLMSAVNPYNDIVVTDFNGDINVLKGACLKTYHCIGFSSTGVLKMEIEPSNKWTIVKNESLFVLDIDLCAVSDRCSKPQKCRKSAPGQYQCFLW</sequence>
<feature type="chain" id="PRO_5013390346" description="EGF-like domain-containing protein" evidence="4">
    <location>
        <begin position="22"/>
        <end position="632"/>
    </location>
</feature>
<keyword evidence="3" id="KW-0245">EGF-like domain</keyword>
<dbReference type="EnsemblMetazoa" id="Aqu2.1.44156_001">
    <property type="protein sequence ID" value="Aqu2.1.44156_001"/>
    <property type="gene ID" value="Aqu2.1.44156"/>
</dbReference>
<comment type="caution">
    <text evidence="3">Lacks conserved residue(s) required for the propagation of feature annotation.</text>
</comment>
<comment type="similarity">
    <text evidence="1">Belongs to the NAD(P)-dependent epimerase/dehydratase family.</text>
</comment>
<dbReference type="PANTHER" id="PTHR43574">
    <property type="entry name" value="EPIMERASE-RELATED"/>
    <property type="match status" value="1"/>
</dbReference>
<dbReference type="InterPro" id="IPR001509">
    <property type="entry name" value="Epimerase_deHydtase"/>
</dbReference>
<dbReference type="EnsemblMetazoa" id="XM_019994001.1">
    <property type="protein sequence ID" value="XP_019849560.1"/>
    <property type="gene ID" value="LOC109580616"/>
</dbReference>
<dbReference type="PROSITE" id="PS01186">
    <property type="entry name" value="EGF_2"/>
    <property type="match status" value="1"/>
</dbReference>
<reference evidence="7" key="1">
    <citation type="journal article" date="2010" name="Nature">
        <title>The Amphimedon queenslandica genome and the evolution of animal complexity.</title>
        <authorList>
            <person name="Srivastava M."/>
            <person name="Simakov O."/>
            <person name="Chapman J."/>
            <person name="Fahey B."/>
            <person name="Gauthier M.E."/>
            <person name="Mitros T."/>
            <person name="Richards G.S."/>
            <person name="Conaco C."/>
            <person name="Dacre M."/>
            <person name="Hellsten U."/>
            <person name="Larroux C."/>
            <person name="Putnam N.H."/>
            <person name="Stanke M."/>
            <person name="Adamska M."/>
            <person name="Darling A."/>
            <person name="Degnan S.M."/>
            <person name="Oakley T.H."/>
            <person name="Plachetzki D.C."/>
            <person name="Zhai Y."/>
            <person name="Adamski M."/>
            <person name="Calcino A."/>
            <person name="Cummins S.F."/>
            <person name="Goodstein D.M."/>
            <person name="Harris C."/>
            <person name="Jackson D.J."/>
            <person name="Leys S.P."/>
            <person name="Shu S."/>
            <person name="Woodcroft B.J."/>
            <person name="Vervoort M."/>
            <person name="Kosik K.S."/>
            <person name="Manning G."/>
            <person name="Degnan B.M."/>
            <person name="Rokhsar D.S."/>
        </authorList>
    </citation>
    <scope>NUCLEOTIDE SEQUENCE [LARGE SCALE GENOMIC DNA]</scope>
</reference>
<dbReference type="Gene3D" id="2.10.25.10">
    <property type="entry name" value="Laminin"/>
    <property type="match status" value="1"/>
</dbReference>
<keyword evidence="2" id="KW-0520">NAD</keyword>
<dbReference type="Gene3D" id="3.40.50.720">
    <property type="entry name" value="NAD(P)-binding Rossmann-like Domain"/>
    <property type="match status" value="1"/>
</dbReference>
<dbReference type="PROSITE" id="PS50026">
    <property type="entry name" value="EGF_3"/>
    <property type="match status" value="1"/>
</dbReference>
<evidence type="ECO:0000256" key="3">
    <source>
        <dbReference type="PROSITE-ProRule" id="PRU00076"/>
    </source>
</evidence>
<dbReference type="AlphaFoldDB" id="A0A1X7VWB4"/>
<evidence type="ECO:0000313" key="7">
    <source>
        <dbReference type="Proteomes" id="UP000007879"/>
    </source>
</evidence>
<evidence type="ECO:0000259" key="5">
    <source>
        <dbReference type="PROSITE" id="PS50026"/>
    </source>
</evidence>
<dbReference type="InterPro" id="IPR036291">
    <property type="entry name" value="NAD(P)-bd_dom_sf"/>
</dbReference>
<evidence type="ECO:0000313" key="6">
    <source>
        <dbReference type="EnsemblMetazoa" id="Aqu2.1.44156_001"/>
    </source>
</evidence>
<evidence type="ECO:0000256" key="4">
    <source>
        <dbReference type="SAM" id="SignalP"/>
    </source>
</evidence>
<evidence type="ECO:0000256" key="1">
    <source>
        <dbReference type="ARBA" id="ARBA00007637"/>
    </source>
</evidence>
<feature type="domain" description="EGF-like" evidence="5">
    <location>
        <begin position="460"/>
        <end position="501"/>
    </location>
</feature>
<organism evidence="6">
    <name type="scientific">Amphimedon queenslandica</name>
    <name type="common">Sponge</name>
    <dbReference type="NCBI Taxonomy" id="400682"/>
    <lineage>
        <taxon>Eukaryota</taxon>
        <taxon>Metazoa</taxon>
        <taxon>Porifera</taxon>
        <taxon>Demospongiae</taxon>
        <taxon>Heteroscleromorpha</taxon>
        <taxon>Haplosclerida</taxon>
        <taxon>Niphatidae</taxon>
        <taxon>Amphimedon</taxon>
    </lineage>
</organism>
<name>A0A1X7VWB4_AMPQE</name>
<dbReference type="Pfam" id="PF01370">
    <property type="entry name" value="Epimerase"/>
    <property type="match status" value="1"/>
</dbReference>
<dbReference type="Proteomes" id="UP000007879">
    <property type="component" value="Unassembled WGS sequence"/>
</dbReference>
<accession>A0A1X7VWB4</accession>
<dbReference type="KEGG" id="aqu:109580616"/>
<dbReference type="SUPFAM" id="SSF51735">
    <property type="entry name" value="NAD(P)-binding Rossmann-fold domains"/>
    <property type="match status" value="1"/>
</dbReference>
<protein>
    <recommendedName>
        <fullName evidence="5">EGF-like domain-containing protein</fullName>
    </recommendedName>
</protein>
<reference evidence="6" key="2">
    <citation type="submission" date="2017-05" db="UniProtKB">
        <authorList>
            <consortium name="EnsemblMetazoa"/>
        </authorList>
    </citation>
    <scope>IDENTIFICATION</scope>
</reference>
<proteinExistence type="inferred from homology"/>
<feature type="signal peptide" evidence="4">
    <location>
        <begin position="1"/>
        <end position="21"/>
    </location>
</feature>
<dbReference type="InParanoid" id="A0A1X7VWB4"/>
<dbReference type="InterPro" id="IPR000742">
    <property type="entry name" value="EGF"/>
</dbReference>
<evidence type="ECO:0000256" key="2">
    <source>
        <dbReference type="ARBA" id="ARBA00023027"/>
    </source>
</evidence>
<keyword evidence="7" id="KW-1185">Reference proteome</keyword>
<keyword evidence="4" id="KW-0732">Signal</keyword>
<gene>
    <name evidence="6" type="primary">109580616</name>
</gene>